<evidence type="ECO:0000313" key="21">
    <source>
        <dbReference type="Proteomes" id="UP000215144"/>
    </source>
</evidence>
<dbReference type="GO" id="GO:0008841">
    <property type="term" value="F:dihydrofolate synthase activity"/>
    <property type="evidence" value="ECO:0007669"/>
    <property type="project" value="UniProtKB-EC"/>
</dbReference>
<feature type="domain" description="Mur ligase C-terminal" evidence="19">
    <location>
        <begin position="301"/>
        <end position="409"/>
    </location>
</feature>
<evidence type="ECO:0000256" key="18">
    <source>
        <dbReference type="PIRNR" id="PIRNR001563"/>
    </source>
</evidence>
<sequence>MTIYTETMTYDDGLDWIHQQLKFGIKPGIKRMQWMLEQLGNPQEAIKGIHVVGTNGKGSTVNYLKTIFMEAGYEVGTFTSPYIMDFRERITLNGHMISKEDLVALLEIVKPIAERLPLETGFEPATEFEIITTMMFLYFGRLHPVNIAIIEAGLGGTFDSTNVFHPLAVICTSIGLDHQDILGQDYLDIAAQKVGVLKEGVPFIFSETKAEVRQVFYDKAVQTHSQVYEFAKDFMVSGCSDNFTFNWQETQLTGLSLQMLGQHQVTNASLAIMCSLLLDEDYPLVSQEVIASGLSKAKWLGRTEMISSNVMIDGAHNKESVAALIDVLKNSFPHKNIHILFSAIKGKPIHQMLDQLDRIGSVTVTTFPFPKALDLDDYPQTYASVANFQDWLATCDTRSEKDLYVITGSLYFISQVRQYLVAKPCYNKTSETKDKKE</sequence>
<name>A0A239X4Z1_STRAI</name>
<evidence type="ECO:0000256" key="12">
    <source>
        <dbReference type="ARBA" id="ARBA00022840"/>
    </source>
</evidence>
<evidence type="ECO:0000256" key="14">
    <source>
        <dbReference type="ARBA" id="ARBA00022909"/>
    </source>
</evidence>
<keyword evidence="13" id="KW-0460">Magnesium</keyword>
<comment type="pathway">
    <text evidence="2">Cofactor biosynthesis; tetrahydrofolate biosynthesis; 7,8-dihydrofolate from 2-amino-4-hydroxy-6-hydroxymethyl-7,8-dihydropteridine diphosphate and 4-aminobenzoate: step 2/2.</text>
</comment>
<gene>
    <name evidence="20" type="primary">folC2</name>
    <name evidence="20" type="ORF">SAMEA4504048_01389</name>
</gene>
<dbReference type="InterPro" id="IPR036565">
    <property type="entry name" value="Mur-like_cat_sf"/>
</dbReference>
<evidence type="ECO:0000256" key="5">
    <source>
        <dbReference type="ARBA" id="ARBA00011245"/>
    </source>
</evidence>
<dbReference type="PANTHER" id="PTHR11136">
    <property type="entry name" value="FOLYLPOLYGLUTAMATE SYNTHASE-RELATED"/>
    <property type="match status" value="1"/>
</dbReference>
<dbReference type="UniPathway" id="UPA00219"/>
<dbReference type="EC" id="6.3.2.12" evidence="6"/>
<evidence type="ECO:0000259" key="19">
    <source>
        <dbReference type="Pfam" id="PF02875"/>
    </source>
</evidence>
<proteinExistence type="inferred from homology"/>
<evidence type="ECO:0000256" key="13">
    <source>
        <dbReference type="ARBA" id="ARBA00022842"/>
    </source>
</evidence>
<dbReference type="Gene3D" id="3.90.190.20">
    <property type="entry name" value="Mur ligase, C-terminal domain"/>
    <property type="match status" value="1"/>
</dbReference>
<evidence type="ECO:0000256" key="9">
    <source>
        <dbReference type="ARBA" id="ARBA00022598"/>
    </source>
</evidence>
<comment type="catalytic activity">
    <reaction evidence="17">
        <text>7,8-dihydropteroate + L-glutamate + ATP = 7,8-dihydrofolate + ADP + phosphate + H(+)</text>
        <dbReference type="Rhea" id="RHEA:23584"/>
        <dbReference type="ChEBI" id="CHEBI:15378"/>
        <dbReference type="ChEBI" id="CHEBI:17839"/>
        <dbReference type="ChEBI" id="CHEBI:29985"/>
        <dbReference type="ChEBI" id="CHEBI:30616"/>
        <dbReference type="ChEBI" id="CHEBI:43474"/>
        <dbReference type="ChEBI" id="CHEBI:57451"/>
        <dbReference type="ChEBI" id="CHEBI:456216"/>
        <dbReference type="EC" id="6.3.2.12"/>
    </reaction>
</comment>
<comment type="pathway">
    <text evidence="3">Cofactor biosynthesis; tetrahydrofolylpolyglutamate biosynthesis.</text>
</comment>
<keyword evidence="9 18" id="KW-0436">Ligase</keyword>
<evidence type="ECO:0000256" key="10">
    <source>
        <dbReference type="ARBA" id="ARBA00022723"/>
    </source>
</evidence>
<keyword evidence="11 18" id="KW-0547">Nucleotide-binding</keyword>
<comment type="subunit">
    <text evidence="5">Monomer.</text>
</comment>
<keyword evidence="12 18" id="KW-0067">ATP-binding</keyword>
<comment type="similarity">
    <text evidence="4 18">Belongs to the folylpolyglutamate synthase family.</text>
</comment>
<reference evidence="20 21" key="1">
    <citation type="submission" date="2017-06" db="EMBL/GenBank/DDBJ databases">
        <authorList>
            <consortium name="Pathogen Informatics"/>
        </authorList>
    </citation>
    <scope>NUCLEOTIDE SEQUENCE [LARGE SCALE GENOMIC DNA]</scope>
    <source>
        <strain evidence="20 21">NCTC11291</strain>
    </source>
</reference>
<keyword evidence="14" id="KW-0289">Folate biosynthesis</keyword>
<dbReference type="InterPro" id="IPR036615">
    <property type="entry name" value="Mur_ligase_C_dom_sf"/>
</dbReference>
<dbReference type="Gene3D" id="3.40.1190.10">
    <property type="entry name" value="Mur-like, catalytic domain"/>
    <property type="match status" value="1"/>
</dbReference>
<dbReference type="SUPFAM" id="SSF53244">
    <property type="entry name" value="MurD-like peptide ligases, peptide-binding domain"/>
    <property type="match status" value="1"/>
</dbReference>
<dbReference type="Pfam" id="PF02875">
    <property type="entry name" value="Mur_ligase_C"/>
    <property type="match status" value="1"/>
</dbReference>
<evidence type="ECO:0000256" key="16">
    <source>
        <dbReference type="ARBA" id="ARBA00047493"/>
    </source>
</evidence>
<dbReference type="GO" id="GO:0005737">
    <property type="term" value="C:cytoplasm"/>
    <property type="evidence" value="ECO:0007669"/>
    <property type="project" value="TreeGrafter"/>
</dbReference>
<dbReference type="GO" id="GO:0009252">
    <property type="term" value="P:peptidoglycan biosynthetic process"/>
    <property type="evidence" value="ECO:0007669"/>
    <property type="project" value="UniProtKB-UniPathway"/>
</dbReference>
<dbReference type="GO" id="GO:0046872">
    <property type="term" value="F:metal ion binding"/>
    <property type="evidence" value="ECO:0007669"/>
    <property type="project" value="UniProtKB-KW"/>
</dbReference>
<dbReference type="SUPFAM" id="SSF53623">
    <property type="entry name" value="MurD-like peptide ligases, catalytic domain"/>
    <property type="match status" value="1"/>
</dbReference>
<dbReference type="InterPro" id="IPR004101">
    <property type="entry name" value="Mur_ligase_C"/>
</dbReference>
<comment type="catalytic activity">
    <reaction evidence="16">
        <text>(6S)-5,6,7,8-tetrahydrofolyl-(gamma-L-Glu)(n) + L-glutamate + ATP = (6S)-5,6,7,8-tetrahydrofolyl-(gamma-L-Glu)(n+1) + ADP + phosphate + H(+)</text>
        <dbReference type="Rhea" id="RHEA:10580"/>
        <dbReference type="Rhea" id="RHEA-COMP:14738"/>
        <dbReference type="Rhea" id="RHEA-COMP:14740"/>
        <dbReference type="ChEBI" id="CHEBI:15378"/>
        <dbReference type="ChEBI" id="CHEBI:29985"/>
        <dbReference type="ChEBI" id="CHEBI:30616"/>
        <dbReference type="ChEBI" id="CHEBI:43474"/>
        <dbReference type="ChEBI" id="CHEBI:141005"/>
        <dbReference type="ChEBI" id="CHEBI:456216"/>
        <dbReference type="EC" id="6.3.2.17"/>
    </reaction>
</comment>
<evidence type="ECO:0000313" key="20">
    <source>
        <dbReference type="EMBL" id="SNV41712.1"/>
    </source>
</evidence>
<evidence type="ECO:0000256" key="15">
    <source>
        <dbReference type="ARBA" id="ARBA00030592"/>
    </source>
</evidence>
<dbReference type="KEGG" id="saco:SAME_01389"/>
<dbReference type="PANTHER" id="PTHR11136:SF0">
    <property type="entry name" value="DIHYDROFOLATE SYNTHETASE-RELATED"/>
    <property type="match status" value="1"/>
</dbReference>
<evidence type="ECO:0000256" key="1">
    <source>
        <dbReference type="ARBA" id="ARBA00001946"/>
    </source>
</evidence>
<evidence type="ECO:0000256" key="3">
    <source>
        <dbReference type="ARBA" id="ARBA00005150"/>
    </source>
</evidence>
<accession>A0A239X4Z1</accession>
<dbReference type="FunFam" id="3.40.1190.10:FF:000004">
    <property type="entry name" value="Dihydrofolate synthase/folylpolyglutamate synthase"/>
    <property type="match status" value="1"/>
</dbReference>
<evidence type="ECO:0000256" key="17">
    <source>
        <dbReference type="ARBA" id="ARBA00049161"/>
    </source>
</evidence>
<dbReference type="InterPro" id="IPR001645">
    <property type="entry name" value="Folylpolyglutamate_synth"/>
</dbReference>
<protein>
    <recommendedName>
        <fullName evidence="8">Dihydrofolate synthase/folylpolyglutamate synthase</fullName>
        <ecNumber evidence="6">6.3.2.12</ecNumber>
        <ecNumber evidence="7">6.3.2.17</ecNumber>
    </recommendedName>
    <alternativeName>
        <fullName evidence="15">Tetrahydrofolylpolyglutamate synthase</fullName>
    </alternativeName>
</protein>
<dbReference type="AlphaFoldDB" id="A0A239X4Z1"/>
<evidence type="ECO:0000256" key="4">
    <source>
        <dbReference type="ARBA" id="ARBA00008276"/>
    </source>
</evidence>
<keyword evidence="10" id="KW-0479">Metal-binding</keyword>
<comment type="cofactor">
    <cofactor evidence="1">
        <name>Mg(2+)</name>
        <dbReference type="ChEBI" id="CHEBI:18420"/>
    </cofactor>
</comment>
<dbReference type="EMBL" id="LT906454">
    <property type="protein sequence ID" value="SNV41712.1"/>
    <property type="molecule type" value="Genomic_DNA"/>
</dbReference>
<dbReference type="GO" id="GO:0004326">
    <property type="term" value="F:tetrahydrofolylpolyglutamate synthase activity"/>
    <property type="evidence" value="ECO:0007669"/>
    <property type="project" value="UniProtKB-EC"/>
</dbReference>
<dbReference type="EC" id="6.3.2.17" evidence="7"/>
<dbReference type="GO" id="GO:0046656">
    <property type="term" value="P:folic acid biosynthetic process"/>
    <property type="evidence" value="ECO:0007669"/>
    <property type="project" value="UniProtKB-KW"/>
</dbReference>
<evidence type="ECO:0000256" key="6">
    <source>
        <dbReference type="ARBA" id="ARBA00013023"/>
    </source>
</evidence>
<evidence type="ECO:0000256" key="11">
    <source>
        <dbReference type="ARBA" id="ARBA00022741"/>
    </source>
</evidence>
<evidence type="ECO:0000256" key="8">
    <source>
        <dbReference type="ARBA" id="ARBA00019357"/>
    </source>
</evidence>
<dbReference type="Proteomes" id="UP000215144">
    <property type="component" value="Chromosome 1"/>
</dbReference>
<evidence type="ECO:0000256" key="2">
    <source>
        <dbReference type="ARBA" id="ARBA00004799"/>
    </source>
</evidence>
<dbReference type="NCBIfam" id="TIGR01499">
    <property type="entry name" value="folC"/>
    <property type="match status" value="1"/>
</dbReference>
<evidence type="ECO:0000256" key="7">
    <source>
        <dbReference type="ARBA" id="ARBA00013025"/>
    </source>
</evidence>
<dbReference type="GO" id="GO:0005524">
    <property type="term" value="F:ATP binding"/>
    <property type="evidence" value="ECO:0007669"/>
    <property type="project" value="UniProtKB-KW"/>
</dbReference>
<organism evidence="20 21">
    <name type="scientific">Streptococcus acidominimus</name>
    <dbReference type="NCBI Taxonomy" id="1326"/>
    <lineage>
        <taxon>Bacteria</taxon>
        <taxon>Bacillati</taxon>
        <taxon>Bacillota</taxon>
        <taxon>Bacilli</taxon>
        <taxon>Lactobacillales</taxon>
        <taxon>Streptococcaceae</taxon>
        <taxon>Streptococcus</taxon>
    </lineage>
</organism>
<dbReference type="PIRSF" id="PIRSF001563">
    <property type="entry name" value="Folylpolyglu_synth"/>
    <property type="match status" value="1"/>
</dbReference>